<dbReference type="Gene3D" id="1.20.1280.50">
    <property type="match status" value="1"/>
</dbReference>
<feature type="domain" description="F-box" evidence="2">
    <location>
        <begin position="58"/>
        <end position="106"/>
    </location>
</feature>
<dbReference type="Proteomes" id="UP000219338">
    <property type="component" value="Unassembled WGS sequence"/>
</dbReference>
<reference evidence="4" key="1">
    <citation type="journal article" date="2017" name="Nat. Ecol. Evol.">
        <title>Genome expansion and lineage-specific genetic innovations in the forest pathogenic fungi Armillaria.</title>
        <authorList>
            <person name="Sipos G."/>
            <person name="Prasanna A.N."/>
            <person name="Walter M.C."/>
            <person name="O'Connor E."/>
            <person name="Balint B."/>
            <person name="Krizsan K."/>
            <person name="Kiss B."/>
            <person name="Hess J."/>
            <person name="Varga T."/>
            <person name="Slot J."/>
            <person name="Riley R."/>
            <person name="Boka B."/>
            <person name="Rigling D."/>
            <person name="Barry K."/>
            <person name="Lee J."/>
            <person name="Mihaltcheva S."/>
            <person name="LaButti K."/>
            <person name="Lipzen A."/>
            <person name="Waldron R."/>
            <person name="Moloney N.M."/>
            <person name="Sperisen C."/>
            <person name="Kredics L."/>
            <person name="Vagvoelgyi C."/>
            <person name="Patrignani A."/>
            <person name="Fitzpatrick D."/>
            <person name="Nagy I."/>
            <person name="Doyle S."/>
            <person name="Anderson J.B."/>
            <person name="Grigoriev I.V."/>
            <person name="Gueldener U."/>
            <person name="Muensterkoetter M."/>
            <person name="Nagy L.G."/>
        </authorList>
    </citation>
    <scope>NUCLEOTIDE SEQUENCE [LARGE SCALE GENOMIC DNA]</scope>
    <source>
        <strain evidence="4">C18/9</strain>
    </source>
</reference>
<dbReference type="STRING" id="47428.A0A284QL48"/>
<feature type="region of interest" description="Disordered" evidence="1">
    <location>
        <begin position="249"/>
        <end position="270"/>
    </location>
</feature>
<evidence type="ECO:0000313" key="3">
    <source>
        <dbReference type="EMBL" id="SJK97175.1"/>
    </source>
</evidence>
<proteinExistence type="predicted"/>
<dbReference type="OMA" id="VWDAPGI"/>
<name>A0A284QL48_ARMOS</name>
<dbReference type="SUPFAM" id="SSF81383">
    <property type="entry name" value="F-box domain"/>
    <property type="match status" value="1"/>
</dbReference>
<dbReference type="SUPFAM" id="SSF50998">
    <property type="entry name" value="Quinoprotein alcohol dehydrogenase-like"/>
    <property type="match status" value="1"/>
</dbReference>
<evidence type="ECO:0000259" key="2">
    <source>
        <dbReference type="PROSITE" id="PS50181"/>
    </source>
</evidence>
<dbReference type="PROSITE" id="PS50181">
    <property type="entry name" value="FBOX"/>
    <property type="match status" value="1"/>
</dbReference>
<accession>A0A284QL48</accession>
<dbReference type="InterPro" id="IPR001810">
    <property type="entry name" value="F-box_dom"/>
</dbReference>
<organism evidence="3 4">
    <name type="scientific">Armillaria ostoyae</name>
    <name type="common">Armillaria root rot fungus</name>
    <dbReference type="NCBI Taxonomy" id="47428"/>
    <lineage>
        <taxon>Eukaryota</taxon>
        <taxon>Fungi</taxon>
        <taxon>Dikarya</taxon>
        <taxon>Basidiomycota</taxon>
        <taxon>Agaricomycotina</taxon>
        <taxon>Agaricomycetes</taxon>
        <taxon>Agaricomycetidae</taxon>
        <taxon>Agaricales</taxon>
        <taxon>Marasmiineae</taxon>
        <taxon>Physalacriaceae</taxon>
        <taxon>Armillaria</taxon>
    </lineage>
</organism>
<evidence type="ECO:0000313" key="4">
    <source>
        <dbReference type="Proteomes" id="UP000219338"/>
    </source>
</evidence>
<dbReference type="Pfam" id="PF00646">
    <property type="entry name" value="F-box"/>
    <property type="match status" value="1"/>
</dbReference>
<protein>
    <recommendedName>
        <fullName evidence="2">F-box domain-containing protein</fullName>
    </recommendedName>
</protein>
<dbReference type="InterPro" id="IPR011047">
    <property type="entry name" value="Quinoprotein_ADH-like_sf"/>
</dbReference>
<sequence length="591" mass="66168">MHCHPSPSSSPSPSNSLNLILVCCVSLVVPYNIHFLNIATDLQYLDPSYLNASLAHSMILSQSLPTEIILEILAYLHLNSLASFVAVSRSAKLFVDANESTIYRNAAVVHGLISSEGTQPADLRRKYTRRSLQGVNGWKSFCRRQISIKRAWKGKSPSSARRLAYASLHKQDVHRIKVDEWAGIIITTYRNGGLAVADIATNRILWSLPSSHVIPHAHCEYDKGFLIFNRAGRRKEVWRLVERQNQTVKPLSFSPPDQTQIAASNEAATEHQSSYPKGHFVPYSLIATPTTTYAFRFVYPALFAATETNFFVYDIPGGKLVQTITANPPESLIHLHYVDISERHLFLCGWPNIVVFSRETGKSILKVPSYQLQYSNKIYAISKQAHPIAGSTLLHHDVVTLPTESTLPPQVVHLADTFTAVHVSACGRHLAALLSSSRLLIIPYFERLITGEVEIQNVTLDIELGSRSRISRYLAFENERVAVVTDTGLFVVHWDLEKPPVICRAPIFGVMSALPEVTCLQMTDTGLYLTWKHPITTEVNEEDFERLLDEEVSYTIRDDFAQLLVQPNAEPDDIVESHDSTVCMIDFVVTP</sequence>
<dbReference type="OrthoDB" id="550575at2759"/>
<dbReference type="AlphaFoldDB" id="A0A284QL48"/>
<gene>
    <name evidence="3" type="ORF">ARMOST_00426</name>
</gene>
<dbReference type="EMBL" id="FUEG01000001">
    <property type="protein sequence ID" value="SJK97175.1"/>
    <property type="molecule type" value="Genomic_DNA"/>
</dbReference>
<dbReference type="InterPro" id="IPR036047">
    <property type="entry name" value="F-box-like_dom_sf"/>
</dbReference>
<evidence type="ECO:0000256" key="1">
    <source>
        <dbReference type="SAM" id="MobiDB-lite"/>
    </source>
</evidence>
<keyword evidence="4" id="KW-1185">Reference proteome</keyword>